<dbReference type="Gene3D" id="3.80.10.10">
    <property type="entry name" value="Ribonuclease Inhibitor"/>
    <property type="match status" value="1"/>
</dbReference>
<dbReference type="PANTHER" id="PTHR36766:SF61">
    <property type="entry name" value="NB-ARC DOMAIN DISEASE RESISTANCE PROTEIN"/>
    <property type="match status" value="1"/>
</dbReference>
<evidence type="ECO:0000313" key="3">
    <source>
        <dbReference type="EMBL" id="OMP07616.1"/>
    </source>
</evidence>
<feature type="region of interest" description="Disordered" evidence="2">
    <location>
        <begin position="127"/>
        <end position="148"/>
    </location>
</feature>
<dbReference type="InterPro" id="IPR032675">
    <property type="entry name" value="LRR_dom_sf"/>
</dbReference>
<evidence type="ECO:0000256" key="1">
    <source>
        <dbReference type="ARBA" id="ARBA00022821"/>
    </source>
</evidence>
<organism evidence="3 4">
    <name type="scientific">Corchorus olitorius</name>
    <dbReference type="NCBI Taxonomy" id="93759"/>
    <lineage>
        <taxon>Eukaryota</taxon>
        <taxon>Viridiplantae</taxon>
        <taxon>Streptophyta</taxon>
        <taxon>Embryophyta</taxon>
        <taxon>Tracheophyta</taxon>
        <taxon>Spermatophyta</taxon>
        <taxon>Magnoliopsida</taxon>
        <taxon>eudicotyledons</taxon>
        <taxon>Gunneridae</taxon>
        <taxon>Pentapetalae</taxon>
        <taxon>rosids</taxon>
        <taxon>malvids</taxon>
        <taxon>Malvales</taxon>
        <taxon>Malvaceae</taxon>
        <taxon>Grewioideae</taxon>
        <taxon>Apeibeae</taxon>
        <taxon>Corchorus</taxon>
    </lineage>
</organism>
<dbReference type="AlphaFoldDB" id="A0A1R3KKJ9"/>
<dbReference type="GO" id="GO:0006952">
    <property type="term" value="P:defense response"/>
    <property type="evidence" value="ECO:0007669"/>
    <property type="project" value="UniProtKB-KW"/>
</dbReference>
<evidence type="ECO:0000313" key="4">
    <source>
        <dbReference type="Proteomes" id="UP000187203"/>
    </source>
</evidence>
<proteinExistence type="predicted"/>
<feature type="compositionally biased region" description="Pro residues" evidence="2">
    <location>
        <begin position="129"/>
        <end position="139"/>
    </location>
</feature>
<reference evidence="4" key="1">
    <citation type="submission" date="2013-09" db="EMBL/GenBank/DDBJ databases">
        <title>Corchorus olitorius genome sequencing.</title>
        <authorList>
            <person name="Alam M."/>
            <person name="Haque M.S."/>
            <person name="Islam M.S."/>
            <person name="Emdad E.M."/>
            <person name="Islam M.M."/>
            <person name="Ahmed B."/>
            <person name="Halim A."/>
            <person name="Hossen Q.M.M."/>
            <person name="Hossain M.Z."/>
            <person name="Ahmed R."/>
            <person name="Khan M.M."/>
            <person name="Islam R."/>
            <person name="Rashid M.M."/>
            <person name="Khan S.A."/>
            <person name="Rahman M.S."/>
            <person name="Alam M."/>
            <person name="Yahiya A.S."/>
            <person name="Khan M.S."/>
            <person name="Azam M.S."/>
            <person name="Haque T."/>
            <person name="Lashkar M.Z.H."/>
            <person name="Akhand A.I."/>
            <person name="Morshed G."/>
            <person name="Roy S."/>
            <person name="Uddin K.S."/>
            <person name="Rabeya T."/>
            <person name="Hossain A.S."/>
            <person name="Chowdhury A."/>
            <person name="Snigdha A.R."/>
            <person name="Mortoza M.S."/>
            <person name="Matin S.A."/>
            <person name="Hoque S.M.E."/>
            <person name="Islam M.K."/>
            <person name="Roy D.K."/>
            <person name="Haider R."/>
            <person name="Moosa M.M."/>
            <person name="Elias S.M."/>
            <person name="Hasan A.M."/>
            <person name="Jahan S."/>
            <person name="Shafiuddin M."/>
            <person name="Mahmood N."/>
            <person name="Shommy N.S."/>
        </authorList>
    </citation>
    <scope>NUCLEOTIDE SEQUENCE [LARGE SCALE GENOMIC DNA]</scope>
    <source>
        <strain evidence="4">cv. O-4</strain>
    </source>
</reference>
<comment type="caution">
    <text evidence="3">The sequence shown here is derived from an EMBL/GenBank/DDBJ whole genome shotgun (WGS) entry which is preliminary data.</text>
</comment>
<evidence type="ECO:0000256" key="2">
    <source>
        <dbReference type="SAM" id="MobiDB-lite"/>
    </source>
</evidence>
<accession>A0A1R3KKJ9</accession>
<keyword evidence="4" id="KW-1185">Reference proteome</keyword>
<protein>
    <submittedName>
        <fullName evidence="3">Uncharacterized protein</fullName>
    </submittedName>
</protein>
<dbReference type="PANTHER" id="PTHR36766">
    <property type="entry name" value="PLANT BROAD-SPECTRUM MILDEW RESISTANCE PROTEIN RPW8"/>
    <property type="match status" value="1"/>
</dbReference>
<name>A0A1R3KKJ9_9ROSI</name>
<dbReference type="Proteomes" id="UP000187203">
    <property type="component" value="Unassembled WGS sequence"/>
</dbReference>
<dbReference type="EMBL" id="AWUE01013140">
    <property type="protein sequence ID" value="OMP07616.1"/>
    <property type="molecule type" value="Genomic_DNA"/>
</dbReference>
<sequence>MELDGEDNSYAAHLNESGLSLHQLWIASLPQLLALPEGFVLKSAKTLQHLHIEDCQRLKTIPKWLDVLTSLDNLEIFNCQSLSCQPGITPFTVLTKAKIEEVWVDENAYDNSEAAILSSPSVVAGPSNFAPPLPPPPPPKSKDSGSSHNLVQPRIVRFLGVMVEPAPAFAVMVGNDDSLKCEGLHSLFKLTRCSSAPTRDFRLLARYSLPFPPTPLIFLDFPVVGHLLLACPLLASIPTHSPGFPRFPCGGHLLPFFFVNRSASSTFELSPFFFLTLDPLSLLSFEFSSLCCSVEKRHQRLHPFRWVSSAVSAG</sequence>
<gene>
    <name evidence="3" type="ORF">COLO4_07188</name>
</gene>
<keyword evidence="1" id="KW-0611">Plant defense</keyword>
<dbReference type="SUPFAM" id="SSF52058">
    <property type="entry name" value="L domain-like"/>
    <property type="match status" value="1"/>
</dbReference>